<evidence type="ECO:0000259" key="9">
    <source>
        <dbReference type="Pfam" id="PF00989"/>
    </source>
</evidence>
<keyword evidence="6 8" id="KW-0675">Receptor</keyword>
<evidence type="ECO:0000256" key="7">
    <source>
        <dbReference type="NCBIfam" id="TIGR02373"/>
    </source>
</evidence>
<evidence type="ECO:0000256" key="6">
    <source>
        <dbReference type="ARBA" id="ARBA00023170"/>
    </source>
</evidence>
<reference evidence="11" key="1">
    <citation type="journal article" date="2019" name="Int. J. Syst. Evol. Microbiol.">
        <title>The Global Catalogue of Microorganisms (GCM) 10K type strain sequencing project: providing services to taxonomists for standard genome sequencing and annotation.</title>
        <authorList>
            <consortium name="The Broad Institute Genomics Platform"/>
            <consortium name="The Broad Institute Genome Sequencing Center for Infectious Disease"/>
            <person name="Wu L."/>
            <person name="Ma J."/>
        </authorList>
    </citation>
    <scope>NUCLEOTIDE SEQUENCE [LARGE SCALE GENOMIC DNA]</scope>
    <source>
        <strain evidence="11">CGMCC 1.15304</strain>
    </source>
</reference>
<comment type="similarity">
    <text evidence="1 8">Belongs to the photoactive yellow protein family.</text>
</comment>
<evidence type="ECO:0000256" key="3">
    <source>
        <dbReference type="ARBA" id="ARBA00022543"/>
    </source>
</evidence>
<accession>A0ABV8U747</accession>
<dbReference type="InterPro" id="IPR035965">
    <property type="entry name" value="PAS-like_dom_sf"/>
</dbReference>
<proteinExistence type="inferred from homology"/>
<keyword evidence="11" id="KW-1185">Reference proteome</keyword>
<evidence type="ECO:0000256" key="1">
    <source>
        <dbReference type="ARBA" id="ARBA00009132"/>
    </source>
</evidence>
<evidence type="ECO:0000256" key="2">
    <source>
        <dbReference type="ARBA" id="ARBA00019243"/>
    </source>
</evidence>
<keyword evidence="3 8" id="KW-0600">Photoreceptor protein</keyword>
<organism evidence="10 11">
    <name type="scientific">Kordiimonas lipolytica</name>
    <dbReference type="NCBI Taxonomy" id="1662421"/>
    <lineage>
        <taxon>Bacteria</taxon>
        <taxon>Pseudomonadati</taxon>
        <taxon>Pseudomonadota</taxon>
        <taxon>Alphaproteobacteria</taxon>
        <taxon>Kordiimonadales</taxon>
        <taxon>Kordiimonadaceae</taxon>
        <taxon>Kordiimonas</taxon>
    </lineage>
</organism>
<evidence type="ECO:0000256" key="8">
    <source>
        <dbReference type="PIRNR" id="PIRNR000087"/>
    </source>
</evidence>
<evidence type="ECO:0000313" key="10">
    <source>
        <dbReference type="EMBL" id="MFC4346303.1"/>
    </source>
</evidence>
<evidence type="ECO:0000256" key="5">
    <source>
        <dbReference type="ARBA" id="ARBA00022991"/>
    </source>
</evidence>
<dbReference type="InterPro" id="IPR012130">
    <property type="entry name" value="PYP"/>
</dbReference>
<dbReference type="PIRSF" id="PIRSF000087">
    <property type="entry name" value="PYP"/>
    <property type="match status" value="1"/>
</dbReference>
<dbReference type="Pfam" id="PF00989">
    <property type="entry name" value="PAS"/>
    <property type="match status" value="1"/>
</dbReference>
<keyword evidence="4 8" id="KW-0716">Sensory transduction</keyword>
<evidence type="ECO:0000256" key="4">
    <source>
        <dbReference type="ARBA" id="ARBA00022606"/>
    </source>
</evidence>
<gene>
    <name evidence="10" type="primary">pyp</name>
    <name evidence="10" type="ORF">ACFO5Q_00400</name>
</gene>
<name>A0ABV8U747_9PROT</name>
<dbReference type="InterPro" id="IPR013767">
    <property type="entry name" value="PAS_fold"/>
</dbReference>
<dbReference type="RefSeq" id="WP_068150567.1">
    <property type="nucleotide sequence ID" value="NZ_JBHSCR010000001.1"/>
</dbReference>
<comment type="caution">
    <text evidence="10">The sequence shown here is derived from an EMBL/GenBank/DDBJ whole genome shotgun (WGS) entry which is preliminary data.</text>
</comment>
<sequence>MSIVQFDQDNIENTLAKMSDKEIDSLAFGAIELDSTGKILRYNATEGAITGRDKDAVIGENFFESVAPCTKTEEFFGRFENIRDGKEESVIFHYTFDYQMSPTKVNVHMKKAIVGDNIWIFVKRM</sequence>
<dbReference type="NCBIfam" id="TIGR02373">
    <property type="entry name" value="photo_yellow"/>
    <property type="match status" value="1"/>
</dbReference>
<feature type="domain" description="PAS fold" evidence="9">
    <location>
        <begin position="22"/>
        <end position="113"/>
    </location>
</feature>
<protein>
    <recommendedName>
        <fullName evidence="2 7">Photoactive yellow protein</fullName>
        <shortName evidence="8">PYP</shortName>
    </recommendedName>
</protein>
<dbReference type="Proteomes" id="UP001595776">
    <property type="component" value="Unassembled WGS sequence"/>
</dbReference>
<evidence type="ECO:0000313" key="11">
    <source>
        <dbReference type="Proteomes" id="UP001595776"/>
    </source>
</evidence>
<dbReference type="EMBL" id="JBHSCR010000001">
    <property type="protein sequence ID" value="MFC4346303.1"/>
    <property type="molecule type" value="Genomic_DNA"/>
</dbReference>
<dbReference type="SUPFAM" id="SSF55785">
    <property type="entry name" value="PYP-like sensor domain (PAS domain)"/>
    <property type="match status" value="1"/>
</dbReference>
<keyword evidence="5 8" id="KW-0157">Chromophore</keyword>
<dbReference type="Gene3D" id="3.30.450.20">
    <property type="entry name" value="PAS domain"/>
    <property type="match status" value="1"/>
</dbReference>